<feature type="compositionally biased region" description="Basic and acidic residues" evidence="1">
    <location>
        <begin position="464"/>
        <end position="474"/>
    </location>
</feature>
<dbReference type="AlphaFoldDB" id="A0A397UH29"/>
<accession>A0A397UH29</accession>
<feature type="region of interest" description="Disordered" evidence="1">
    <location>
        <begin position="451"/>
        <end position="482"/>
    </location>
</feature>
<feature type="region of interest" description="Disordered" evidence="1">
    <location>
        <begin position="1"/>
        <end position="27"/>
    </location>
</feature>
<reference evidence="2 3" key="1">
    <citation type="submission" date="2018-06" db="EMBL/GenBank/DDBJ databases">
        <title>Comparative genomics reveals the genomic features of Rhizophagus irregularis, R. cerebriforme, R. diaphanum and Gigaspora rosea, and their symbiotic lifestyle signature.</title>
        <authorList>
            <person name="Morin E."/>
            <person name="San Clemente H."/>
            <person name="Chen E.C.H."/>
            <person name="De La Providencia I."/>
            <person name="Hainaut M."/>
            <person name="Kuo A."/>
            <person name="Kohler A."/>
            <person name="Murat C."/>
            <person name="Tang N."/>
            <person name="Roy S."/>
            <person name="Loubradou J."/>
            <person name="Henrissat B."/>
            <person name="Grigoriev I.V."/>
            <person name="Corradi N."/>
            <person name="Roux C."/>
            <person name="Martin F.M."/>
        </authorList>
    </citation>
    <scope>NUCLEOTIDE SEQUENCE [LARGE SCALE GENOMIC DNA]</scope>
    <source>
        <strain evidence="2 3">DAOM 194757</strain>
    </source>
</reference>
<feature type="compositionally biased region" description="Low complexity" evidence="1">
    <location>
        <begin position="308"/>
        <end position="321"/>
    </location>
</feature>
<sequence length="482" mass="53059">MATYKQKPVRPQTHYVSSDSEEASGSDQEWVVFHGDRSSIDRKIVNPSSDDDWHVLSDNLSPTEESLIVSESNSEFASDYDSEPDQAQEHAEDFVNQDYVDQTPSRDGVGNFNETFSDIYFASNETSNFSPEFEENHTSEATNPNITEPDVFDYKTQSQNVNISETRVRTLGSARDSLMSTLRNVFRIEEEVVSIIEREQPPQVYQRLAESASANAKFELGDLGMMNPIKSLANVNNENINVHSEKKQVQSIQLSTIDSTPISYSRLSSGNASIITRLGSRPNVPKDPMAVKFSPTIPKDAINNILTSNNINSNDNQATSNSRHTSQNDTNSLLSTVWTTFRRITNNIIISNDSESYHNDNIPYPSTLPLGSSSRTHQSGLASIITGPGESHYAYDTCYPPFGNHLTLSDLCPSLYNIPSTTTVAQHACSGSSIPPSNAARKLLTPVSSSASLQSFTSRGGSECGRESGRERSTSLEVPLVM</sequence>
<comment type="caution">
    <text evidence="2">The sequence shown here is derived from an EMBL/GenBank/DDBJ whole genome shotgun (WGS) entry which is preliminary data.</text>
</comment>
<feature type="region of interest" description="Disordered" evidence="1">
    <location>
        <begin position="308"/>
        <end position="329"/>
    </location>
</feature>
<organism evidence="2 3">
    <name type="scientific">Gigaspora rosea</name>
    <dbReference type="NCBI Taxonomy" id="44941"/>
    <lineage>
        <taxon>Eukaryota</taxon>
        <taxon>Fungi</taxon>
        <taxon>Fungi incertae sedis</taxon>
        <taxon>Mucoromycota</taxon>
        <taxon>Glomeromycotina</taxon>
        <taxon>Glomeromycetes</taxon>
        <taxon>Diversisporales</taxon>
        <taxon>Gigasporaceae</taxon>
        <taxon>Gigaspora</taxon>
    </lineage>
</organism>
<name>A0A397UH29_9GLOM</name>
<keyword evidence="3" id="KW-1185">Reference proteome</keyword>
<proteinExistence type="predicted"/>
<dbReference type="EMBL" id="QKWP01001787">
    <property type="protein sequence ID" value="RIB06623.1"/>
    <property type="molecule type" value="Genomic_DNA"/>
</dbReference>
<evidence type="ECO:0000313" key="3">
    <source>
        <dbReference type="Proteomes" id="UP000266673"/>
    </source>
</evidence>
<evidence type="ECO:0000313" key="2">
    <source>
        <dbReference type="EMBL" id="RIB06623.1"/>
    </source>
</evidence>
<protein>
    <submittedName>
        <fullName evidence="2">Uncharacterized protein</fullName>
    </submittedName>
</protein>
<dbReference type="Proteomes" id="UP000266673">
    <property type="component" value="Unassembled WGS sequence"/>
</dbReference>
<gene>
    <name evidence="2" type="ORF">C2G38_498890</name>
</gene>
<dbReference type="OrthoDB" id="2373268at2759"/>
<evidence type="ECO:0000256" key="1">
    <source>
        <dbReference type="SAM" id="MobiDB-lite"/>
    </source>
</evidence>